<dbReference type="SUPFAM" id="SSF56935">
    <property type="entry name" value="Porins"/>
    <property type="match status" value="1"/>
</dbReference>
<evidence type="ECO:0000313" key="1">
    <source>
        <dbReference type="EMBL" id="QKG79098.1"/>
    </source>
</evidence>
<protein>
    <submittedName>
        <fullName evidence="1">Uncharacterized protein</fullName>
    </submittedName>
</protein>
<dbReference type="RefSeq" id="WP_173072616.1">
    <property type="nucleotide sequence ID" value="NZ_CP041345.1"/>
</dbReference>
<reference evidence="1 2" key="1">
    <citation type="submission" date="2019-07" db="EMBL/GenBank/DDBJ databases">
        <title>Thalassofilum flectens gen. nov., sp. nov., a novel moderate thermophilic anaerobe from a shallow sea hot spring in Kunashir Island (Russia), representing a new family in the order Bacteroidales, and proposal of Thalassofilacea fam. nov.</title>
        <authorList>
            <person name="Kochetkova T.V."/>
            <person name="Podosokorskaya O.A."/>
            <person name="Novikov A."/>
            <person name="Elcheninov A.G."/>
            <person name="Toshchakov S.V."/>
            <person name="Kublanov I.V."/>
        </authorList>
    </citation>
    <scope>NUCLEOTIDE SEQUENCE [LARGE SCALE GENOMIC DNA]</scope>
    <source>
        <strain evidence="1 2">38-H</strain>
    </source>
</reference>
<keyword evidence="2" id="KW-1185">Reference proteome</keyword>
<dbReference type="KEGG" id="ttz:FHG85_02060"/>
<gene>
    <name evidence="1" type="ORF">FHG85_02060</name>
</gene>
<dbReference type="Proteomes" id="UP000500961">
    <property type="component" value="Chromosome"/>
</dbReference>
<dbReference type="AlphaFoldDB" id="A0A7D4BD86"/>
<sequence length="433" mass="49569">MYRIAFKSILASLGLTLFTFYGFSQSLNTYSPYSRYGIGVLSQPGFSQNRALAGISQAYRSETVINFNNPASYSQRDSMSFLFDFGIETNTSSFNGYDQYLNSQRTSNSAGGIHHIAFSFPISRRIGFSAGVTPYSFVGYKLIRFETDPITLSTIGRIKYTHTGRGGINQAFAGFGISPLKNLSFGFNFLYYFGSLDYNNDIQFPITFTSYSDSYSRTSYQVHDFNFNLGMQYVAYFDKEENTNITLGATYQFGKKLSTTQKWFTTIEGNFVDSLFPHPDYESYIDFPWSINTGIAFTFKDKLTVLGEYYMQDWTKTTPFNSDSPLAKMESIRIGIEYTPNRRDLKKYFNKVNYRLGFYSNKSNLVVAGNQINDFGITFGAGLPLKGKTKVNLSFEIGWRGTNENYLIKENYGALNLSFTFYDYPWFFKRKYN</sequence>
<proteinExistence type="predicted"/>
<dbReference type="EMBL" id="CP041345">
    <property type="protein sequence ID" value="QKG79098.1"/>
    <property type="molecule type" value="Genomic_DNA"/>
</dbReference>
<dbReference type="Gene3D" id="2.40.160.60">
    <property type="entry name" value="Outer membrane protein transport protein (OMPP1/FadL/TodX)"/>
    <property type="match status" value="1"/>
</dbReference>
<organism evidence="1 2">
    <name type="scientific">Tenuifilum thalassicum</name>
    <dbReference type="NCBI Taxonomy" id="2590900"/>
    <lineage>
        <taxon>Bacteria</taxon>
        <taxon>Pseudomonadati</taxon>
        <taxon>Bacteroidota</taxon>
        <taxon>Bacteroidia</taxon>
        <taxon>Bacteroidales</taxon>
        <taxon>Tenuifilaceae</taxon>
        <taxon>Tenuifilum</taxon>
    </lineage>
</organism>
<name>A0A7D4BD86_9BACT</name>
<evidence type="ECO:0000313" key="2">
    <source>
        <dbReference type="Proteomes" id="UP000500961"/>
    </source>
</evidence>
<accession>A0A7D4BD86</accession>